<protein>
    <submittedName>
        <fullName evidence="4">Uncharacterized protein</fullName>
    </submittedName>
</protein>
<evidence type="ECO:0000313" key="4">
    <source>
        <dbReference type="EMBL" id="CDJ61131.1"/>
    </source>
</evidence>
<organism evidence="4 5">
    <name type="scientific">Eimeria maxima</name>
    <name type="common">Coccidian parasite</name>
    <dbReference type="NCBI Taxonomy" id="5804"/>
    <lineage>
        <taxon>Eukaryota</taxon>
        <taxon>Sar</taxon>
        <taxon>Alveolata</taxon>
        <taxon>Apicomplexa</taxon>
        <taxon>Conoidasida</taxon>
        <taxon>Coccidia</taxon>
        <taxon>Eucoccidiorida</taxon>
        <taxon>Eimeriorina</taxon>
        <taxon>Eimeriidae</taxon>
        <taxon>Eimeria</taxon>
    </lineage>
</organism>
<dbReference type="PANTHER" id="PTHR43963:SF6">
    <property type="entry name" value="CHAIN DEHYDROGENASE FAMILY PROTEIN, PUTATIVE (AFU_ORTHOLOGUE AFUA_3G15350)-RELATED"/>
    <property type="match status" value="1"/>
</dbReference>
<sequence>MDIVRAVCNRLSKTPSHTPHAVIITEKDEEKGLRSLEHLRHPTVRVGFHQLDACNDRSRTTFFKNLKEQFGSVDVVINNSDILPSTKELGSKRSTGYILKEDYYEAKVAIFALIPLMAPGGRVVIGVSSLAELAIRWMNENAFAKLFSASTSDKASYLSLQF</sequence>
<proteinExistence type="inferred from homology"/>
<dbReference type="AlphaFoldDB" id="U6MAT1"/>
<comment type="similarity">
    <text evidence="1">Belongs to the short-chain dehydrogenases/reductases (SDR) family.</text>
</comment>
<accession>U6MAT1</accession>
<gene>
    <name evidence="4" type="ORF">EMWEY_00038340</name>
</gene>
<keyword evidence="2" id="KW-0521">NADP</keyword>
<name>U6MAT1_EIMMA</name>
<evidence type="ECO:0000256" key="1">
    <source>
        <dbReference type="ARBA" id="ARBA00006484"/>
    </source>
</evidence>
<reference evidence="4" key="1">
    <citation type="submission" date="2013-10" db="EMBL/GenBank/DDBJ databases">
        <title>Genomic analysis of the causative agents of coccidiosis in chickens.</title>
        <authorList>
            <person name="Reid A.J."/>
            <person name="Blake D."/>
            <person name="Billington K."/>
            <person name="Browne H."/>
            <person name="Dunn M."/>
            <person name="Hung S."/>
            <person name="Kawahara F."/>
            <person name="Miranda-Saavedra D."/>
            <person name="Mourier T."/>
            <person name="Nagra H."/>
            <person name="Otto T.D."/>
            <person name="Rawlings N."/>
            <person name="Sanchez A."/>
            <person name="Sanders M."/>
            <person name="Subramaniam C."/>
            <person name="Tay Y."/>
            <person name="Dear P."/>
            <person name="Doerig C."/>
            <person name="Gruber A."/>
            <person name="Parkinson J."/>
            <person name="Shirley M."/>
            <person name="Wan K.L."/>
            <person name="Berriman M."/>
            <person name="Tomley F."/>
            <person name="Pain A."/>
        </authorList>
    </citation>
    <scope>NUCLEOTIDE SEQUENCE [LARGE SCALE GENOMIC DNA]</scope>
    <source>
        <strain evidence="4">Weybridge</strain>
    </source>
</reference>
<dbReference type="EMBL" id="HG722015">
    <property type="protein sequence ID" value="CDJ61131.1"/>
    <property type="molecule type" value="Genomic_DNA"/>
</dbReference>
<dbReference type="Proteomes" id="UP000030763">
    <property type="component" value="Unassembled WGS sequence"/>
</dbReference>
<keyword evidence="3" id="KW-0560">Oxidoreductase</keyword>
<dbReference type="PANTHER" id="PTHR43963">
    <property type="entry name" value="CARBONYL REDUCTASE 1-RELATED"/>
    <property type="match status" value="1"/>
</dbReference>
<reference evidence="4" key="2">
    <citation type="submission" date="2013-10" db="EMBL/GenBank/DDBJ databases">
        <authorList>
            <person name="Aslett M."/>
        </authorList>
    </citation>
    <scope>NUCLEOTIDE SEQUENCE [LARGE SCALE GENOMIC DNA]</scope>
    <source>
        <strain evidence="4">Weybridge</strain>
    </source>
</reference>
<dbReference type="GeneID" id="25337820"/>
<keyword evidence="5" id="KW-1185">Reference proteome</keyword>
<evidence type="ECO:0000313" key="5">
    <source>
        <dbReference type="Proteomes" id="UP000030763"/>
    </source>
</evidence>
<dbReference type="RefSeq" id="XP_013337781.1">
    <property type="nucleotide sequence ID" value="XM_013482327.1"/>
</dbReference>
<dbReference type="Gene3D" id="3.40.50.720">
    <property type="entry name" value="NAD(P)-binding Rossmann-like Domain"/>
    <property type="match status" value="1"/>
</dbReference>
<dbReference type="GO" id="GO:0016491">
    <property type="term" value="F:oxidoreductase activity"/>
    <property type="evidence" value="ECO:0007669"/>
    <property type="project" value="UniProtKB-KW"/>
</dbReference>
<dbReference type="OrthoDB" id="1274115at2759"/>
<evidence type="ECO:0000256" key="3">
    <source>
        <dbReference type="ARBA" id="ARBA00023002"/>
    </source>
</evidence>
<evidence type="ECO:0000256" key="2">
    <source>
        <dbReference type="ARBA" id="ARBA00022857"/>
    </source>
</evidence>
<dbReference type="InterPro" id="IPR036291">
    <property type="entry name" value="NAD(P)-bd_dom_sf"/>
</dbReference>
<dbReference type="VEuPathDB" id="ToxoDB:EMWEY_00038340"/>
<dbReference type="SUPFAM" id="SSF51735">
    <property type="entry name" value="NAD(P)-binding Rossmann-fold domains"/>
    <property type="match status" value="1"/>
</dbReference>